<reference evidence="1 2" key="1">
    <citation type="journal article" date="2012" name="ISME J.">
        <title>Nitrification expanded: discovery, physiology and genomics of a nitrite-oxidizing bacterium from the phylum Chloroflexi.</title>
        <authorList>
            <person name="Sorokin D.Y."/>
            <person name="Lucker S."/>
            <person name="Vejmelkova D."/>
            <person name="Kostrikina N.A."/>
            <person name="Kleerebezem R."/>
            <person name="Rijpstra W.I."/>
            <person name="Damste J.S."/>
            <person name="Le Paslier D."/>
            <person name="Muyzer G."/>
            <person name="Wagner M."/>
            <person name="van Loosdrecht M.C."/>
            <person name="Daims H."/>
        </authorList>
    </citation>
    <scope>NUCLEOTIDE SEQUENCE [LARGE SCALE GENOMIC DNA]</scope>
    <source>
        <strain evidence="2">none</strain>
    </source>
</reference>
<dbReference type="EMBL" id="CAGS01000113">
    <property type="protein sequence ID" value="CCF83186.1"/>
    <property type="molecule type" value="Genomic_DNA"/>
</dbReference>
<sequence length="101" mass="11509">MFGLELYPGKPKAGVLDFPDDRVWPIDFNYDDEKLAAGEHEFLGVETRDITRATDDWLVELDKLDLPRVDVSEAGLFDVTVSDVLRWARKTYPSRHARASA</sequence>
<organism evidence="1 2">
    <name type="scientific">Nitrolancea hollandica Lb</name>
    <dbReference type="NCBI Taxonomy" id="1129897"/>
    <lineage>
        <taxon>Bacteria</taxon>
        <taxon>Pseudomonadati</taxon>
        <taxon>Thermomicrobiota</taxon>
        <taxon>Thermomicrobia</taxon>
        <taxon>Sphaerobacterales</taxon>
        <taxon>Sphaerobacterineae</taxon>
        <taxon>Sphaerobacteraceae</taxon>
        <taxon>Nitrolancea</taxon>
    </lineage>
</organism>
<accession>I4EES4</accession>
<comment type="caution">
    <text evidence="1">The sequence shown here is derived from an EMBL/GenBank/DDBJ whole genome shotgun (WGS) entry which is preliminary data.</text>
</comment>
<protein>
    <submittedName>
        <fullName evidence="1">Uncharacterized protein</fullName>
    </submittedName>
</protein>
<dbReference type="Proteomes" id="UP000004221">
    <property type="component" value="Unassembled WGS sequence"/>
</dbReference>
<dbReference type="AlphaFoldDB" id="I4EES4"/>
<proteinExistence type="predicted"/>
<evidence type="ECO:0000313" key="1">
    <source>
        <dbReference type="EMBL" id="CCF83186.1"/>
    </source>
</evidence>
<gene>
    <name evidence="1" type="ORF">NITHO_200005</name>
</gene>
<name>I4EES4_9BACT</name>
<evidence type="ECO:0000313" key="2">
    <source>
        <dbReference type="Proteomes" id="UP000004221"/>
    </source>
</evidence>
<keyword evidence="2" id="KW-1185">Reference proteome</keyword>